<feature type="domain" description="MotA/TolQ/ExbB proton channel" evidence="9">
    <location>
        <begin position="116"/>
        <end position="234"/>
    </location>
</feature>
<feature type="transmembrane region" description="Helical" evidence="8">
    <location>
        <begin position="197"/>
        <end position="219"/>
    </location>
</feature>
<feature type="transmembrane region" description="Helical" evidence="8">
    <location>
        <begin position="55"/>
        <end position="74"/>
    </location>
</feature>
<protein>
    <submittedName>
        <fullName evidence="10">MotA/TolQ/ExbB proton channel (Modular protein)</fullName>
    </submittedName>
</protein>
<keyword evidence="6" id="KW-0813">Transport</keyword>
<comment type="caution">
    <text evidence="10">The sequence shown here is derived from an EMBL/GenBank/DDBJ whole genome shotgun (WGS) entry which is preliminary data.</text>
</comment>
<keyword evidence="5 8" id="KW-0472">Membrane</keyword>
<dbReference type="Proteomes" id="UP000011704">
    <property type="component" value="Unassembled WGS sequence"/>
</dbReference>
<evidence type="ECO:0000256" key="7">
    <source>
        <dbReference type="SAM" id="MobiDB-lite"/>
    </source>
</evidence>
<dbReference type="Pfam" id="PF01618">
    <property type="entry name" value="MotA_ExbB"/>
    <property type="match status" value="1"/>
</dbReference>
<evidence type="ECO:0000256" key="5">
    <source>
        <dbReference type="ARBA" id="ARBA00023136"/>
    </source>
</evidence>
<reference evidence="10 11" key="1">
    <citation type="journal article" date="2013" name="Front. Microbiol.">
        <title>The genome of Nitrospina gracilis illuminates the metabolism and evolution of the major marine nitrite oxidizer.</title>
        <authorList>
            <person name="Luecker S."/>
            <person name="Nowka B."/>
            <person name="Rattei T."/>
            <person name="Spieck E."/>
            <person name="and Daims H."/>
        </authorList>
    </citation>
    <scope>NUCLEOTIDE SEQUENCE [LARGE SCALE GENOMIC DNA]</scope>
    <source>
        <strain evidence="10 11">3/211</strain>
    </source>
</reference>
<evidence type="ECO:0000259" key="9">
    <source>
        <dbReference type="Pfam" id="PF01618"/>
    </source>
</evidence>
<dbReference type="HOGENOM" id="CLU_053325_4_0_0"/>
<dbReference type="EMBL" id="CAQJ01000054">
    <property type="protein sequence ID" value="CCQ90908.1"/>
    <property type="molecule type" value="Genomic_DNA"/>
</dbReference>
<accession>M1ZC80</accession>
<keyword evidence="2" id="KW-1003">Cell membrane</keyword>
<comment type="subcellular location">
    <subcellularLocation>
        <location evidence="1">Cell membrane</location>
        <topology evidence="1">Multi-pass membrane protein</topology>
    </subcellularLocation>
    <subcellularLocation>
        <location evidence="6">Membrane</location>
        <topology evidence="6">Multi-pass membrane protein</topology>
    </subcellularLocation>
</comment>
<dbReference type="PANTHER" id="PTHR30625">
    <property type="entry name" value="PROTEIN TOLQ"/>
    <property type="match status" value="1"/>
</dbReference>
<keyword evidence="4 8" id="KW-1133">Transmembrane helix</keyword>
<dbReference type="PANTHER" id="PTHR30625:SF11">
    <property type="entry name" value="MOTA_TOLQ_EXBB PROTON CHANNEL DOMAIN-CONTAINING PROTEIN"/>
    <property type="match status" value="1"/>
</dbReference>
<dbReference type="AlphaFoldDB" id="M1ZC80"/>
<comment type="similarity">
    <text evidence="6">Belongs to the exbB/tolQ family.</text>
</comment>
<gene>
    <name evidence="10" type="ORF">NITGR_490011</name>
</gene>
<keyword evidence="3 8" id="KW-0812">Transmembrane</keyword>
<evidence type="ECO:0000256" key="8">
    <source>
        <dbReference type="SAM" id="Phobius"/>
    </source>
</evidence>
<feature type="region of interest" description="Disordered" evidence="7">
    <location>
        <begin position="251"/>
        <end position="273"/>
    </location>
</feature>
<evidence type="ECO:0000256" key="6">
    <source>
        <dbReference type="RuleBase" id="RU004057"/>
    </source>
</evidence>
<evidence type="ECO:0000313" key="11">
    <source>
        <dbReference type="Proteomes" id="UP000011704"/>
    </source>
</evidence>
<feature type="compositionally biased region" description="Basic and acidic residues" evidence="7">
    <location>
        <begin position="251"/>
        <end position="264"/>
    </location>
</feature>
<evidence type="ECO:0000256" key="1">
    <source>
        <dbReference type="ARBA" id="ARBA00004651"/>
    </source>
</evidence>
<keyword evidence="11" id="KW-1185">Reference proteome</keyword>
<evidence type="ECO:0000256" key="3">
    <source>
        <dbReference type="ARBA" id="ARBA00022692"/>
    </source>
</evidence>
<organism evidence="10 11">
    <name type="scientific">Nitrospina gracilis (strain 3/211)</name>
    <dbReference type="NCBI Taxonomy" id="1266370"/>
    <lineage>
        <taxon>Bacteria</taxon>
        <taxon>Pseudomonadati</taxon>
        <taxon>Nitrospinota/Tectimicrobiota group</taxon>
        <taxon>Nitrospinota</taxon>
        <taxon>Nitrospinia</taxon>
        <taxon>Nitrospinales</taxon>
        <taxon>Nitrospinaceae</taxon>
        <taxon>Nitrospina</taxon>
    </lineage>
</organism>
<evidence type="ECO:0000256" key="2">
    <source>
        <dbReference type="ARBA" id="ARBA00022475"/>
    </source>
</evidence>
<proteinExistence type="inferred from homology"/>
<dbReference type="OrthoDB" id="4045at2"/>
<dbReference type="STRING" id="1266370.NITGR_490011"/>
<keyword evidence="6" id="KW-0653">Protein transport</keyword>
<dbReference type="InParanoid" id="M1ZC80"/>
<dbReference type="InterPro" id="IPR002898">
    <property type="entry name" value="MotA_ExbB_proton_chnl"/>
</dbReference>
<sequence length="273" mass="30342">MPPARATRFPQSFLPGFRSILAAFTINFLFASNSWAQSKPASTADWDVLSIIEKGGFMMYPIIFCSILMVGIAIERMYNLRRKHIINPDFLKKIRDHWNWRDIQLGLQLCHGYDTSLARILKAGLLRFGGKVDEIERAIEGAGQHEAALLTSNLRVLGAVANITPMLGLLGTVFGMIKAFNVISQSGTGDPGLVASGISEALITTAAGMMVGIPALALYHYFRGRIERFVFEMEEVSFQLVEELSFEAMKKNQDKQRKEGEGKPPTKSQPFRA</sequence>
<dbReference type="GO" id="GO:0005886">
    <property type="term" value="C:plasma membrane"/>
    <property type="evidence" value="ECO:0007669"/>
    <property type="project" value="UniProtKB-SubCell"/>
</dbReference>
<evidence type="ECO:0000256" key="4">
    <source>
        <dbReference type="ARBA" id="ARBA00022989"/>
    </source>
</evidence>
<dbReference type="GO" id="GO:0017038">
    <property type="term" value="P:protein import"/>
    <property type="evidence" value="ECO:0007669"/>
    <property type="project" value="TreeGrafter"/>
</dbReference>
<dbReference type="InterPro" id="IPR050790">
    <property type="entry name" value="ExbB/TolQ_transport"/>
</dbReference>
<evidence type="ECO:0000313" key="10">
    <source>
        <dbReference type="EMBL" id="CCQ90908.1"/>
    </source>
</evidence>
<feature type="transmembrane region" description="Helical" evidence="8">
    <location>
        <begin position="156"/>
        <end position="177"/>
    </location>
</feature>
<name>M1ZC80_NITG3</name>